<dbReference type="InterPro" id="IPR013148">
    <property type="entry name" value="Glyco_hydro_32_N"/>
</dbReference>
<evidence type="ECO:0000313" key="6">
    <source>
        <dbReference type="Proteomes" id="UP001493487"/>
    </source>
</evidence>
<protein>
    <recommendedName>
        <fullName evidence="4">Glycosyl hydrolase family 32 N-terminal domain-containing protein</fullName>
    </recommendedName>
</protein>
<feature type="domain" description="Glycosyl hydrolase family 32 N-terminal" evidence="4">
    <location>
        <begin position="71"/>
        <end position="322"/>
    </location>
</feature>
<dbReference type="PANTHER" id="PTHR43101:SF1">
    <property type="entry name" value="BETA-FRUCTOSIDASE"/>
    <property type="match status" value="1"/>
</dbReference>
<dbReference type="Pfam" id="PF00251">
    <property type="entry name" value="Glyco_hydro_32N"/>
    <property type="match status" value="1"/>
</dbReference>
<keyword evidence="3" id="KW-0326">Glycosidase</keyword>
<dbReference type="Gene3D" id="2.115.10.20">
    <property type="entry name" value="Glycosyl hydrolase domain, family 43"/>
    <property type="match status" value="1"/>
</dbReference>
<dbReference type="EMBL" id="JASKHM010000001">
    <property type="protein sequence ID" value="MEQ4481355.1"/>
    <property type="molecule type" value="Genomic_DNA"/>
</dbReference>
<evidence type="ECO:0000256" key="1">
    <source>
        <dbReference type="ARBA" id="ARBA00009902"/>
    </source>
</evidence>
<accession>A0ABV1KMN6</accession>
<dbReference type="SUPFAM" id="SSF75005">
    <property type="entry name" value="Arabinanase/levansucrase/invertase"/>
    <property type="match status" value="1"/>
</dbReference>
<dbReference type="InterPro" id="IPR023296">
    <property type="entry name" value="Glyco_hydro_beta-prop_sf"/>
</dbReference>
<dbReference type="Proteomes" id="UP001493487">
    <property type="component" value="Unassembled WGS sequence"/>
</dbReference>
<name>A0ABV1KMN6_9BACL</name>
<keyword evidence="6" id="KW-1185">Reference proteome</keyword>
<dbReference type="InterPro" id="IPR051214">
    <property type="entry name" value="GH32_Enzymes"/>
</dbReference>
<dbReference type="PANTHER" id="PTHR43101">
    <property type="entry name" value="BETA-FRUCTOSIDASE"/>
    <property type="match status" value="1"/>
</dbReference>
<organism evidence="5 6">
    <name type="scientific">Cohnella silvisoli</name>
    <dbReference type="NCBI Taxonomy" id="2873699"/>
    <lineage>
        <taxon>Bacteria</taxon>
        <taxon>Bacillati</taxon>
        <taxon>Bacillota</taxon>
        <taxon>Bacilli</taxon>
        <taxon>Bacillales</taxon>
        <taxon>Paenibacillaceae</taxon>
        <taxon>Cohnella</taxon>
    </lineage>
</organism>
<evidence type="ECO:0000313" key="5">
    <source>
        <dbReference type="EMBL" id="MEQ4481355.1"/>
    </source>
</evidence>
<keyword evidence="2" id="KW-0378">Hydrolase</keyword>
<sequence>MRKWIIFFITACLLIGIWALSADKRKGNGEQEETSGYAFDGDKRRSSRMGFDSYKLEEMFVWDFWYARQGDEVHAFYLQYPRAGDPEYIHSRQSVGHAVSKDLLHWEERPLALQALPGTWNDKGIATGSVVFKDGAWYMLFTGNSNRDEGGIGLAKSDDLTNWTKVGDGPVIPRPDPIAAKWQGETIEASPLADPFVYPEKIDGWYYMVINAQAVNAPQDSRGCQLMLRSRNLTDWEPHKIVAYPQQFERMETSQIWNRNGIWYMYFGGVTGYGTFENWIYVSEQFDGPYEARPWSRISLPDAGHFYIAKVVEDTNGDDIFLANNAIESLLGGYRVVYGEDGSVTLAERGR</sequence>
<evidence type="ECO:0000259" key="4">
    <source>
        <dbReference type="Pfam" id="PF00251"/>
    </source>
</evidence>
<proteinExistence type="inferred from homology"/>
<evidence type="ECO:0000256" key="2">
    <source>
        <dbReference type="ARBA" id="ARBA00022801"/>
    </source>
</evidence>
<evidence type="ECO:0000256" key="3">
    <source>
        <dbReference type="ARBA" id="ARBA00023295"/>
    </source>
</evidence>
<gene>
    <name evidence="5" type="ORF">QJS35_02975</name>
</gene>
<dbReference type="RefSeq" id="WP_232182138.1">
    <property type="nucleotide sequence ID" value="NZ_JAIOAP010000001.1"/>
</dbReference>
<reference evidence="5 6" key="1">
    <citation type="journal article" date="2023" name="Genome Announc.">
        <title>Pan-Genome Analyses of the Genus Cohnella and Proposal of the Novel Species Cohnella silvisoli sp. nov., Isolated from Forest Soil.</title>
        <authorList>
            <person name="Wang C."/>
            <person name="Mao L."/>
            <person name="Bao G."/>
            <person name="Zhu H."/>
        </authorList>
    </citation>
    <scope>NUCLEOTIDE SEQUENCE [LARGE SCALE GENOMIC DNA]</scope>
    <source>
        <strain evidence="5 6">NL03-T5-1</strain>
    </source>
</reference>
<comment type="similarity">
    <text evidence="1">Belongs to the glycosyl hydrolase 32 family.</text>
</comment>
<comment type="caution">
    <text evidence="5">The sequence shown here is derived from an EMBL/GenBank/DDBJ whole genome shotgun (WGS) entry which is preliminary data.</text>
</comment>